<organism evidence="8 9">
    <name type="scientific">Candidatus Berkelbacteria bacterium CG03_land_8_20_14_0_80_40_36</name>
    <dbReference type="NCBI Taxonomy" id="1974509"/>
    <lineage>
        <taxon>Bacteria</taxon>
        <taxon>Candidatus Berkelbacteria</taxon>
    </lineage>
</organism>
<dbReference type="InterPro" id="IPR008932">
    <property type="entry name" value="Ribosomal_bL12_oligo"/>
</dbReference>
<dbReference type="Pfam" id="PF16320">
    <property type="entry name" value="Ribosomal_L12_N"/>
    <property type="match status" value="1"/>
</dbReference>
<evidence type="ECO:0000256" key="2">
    <source>
        <dbReference type="ARBA" id="ARBA00022980"/>
    </source>
</evidence>
<dbReference type="Gene3D" id="1.20.5.710">
    <property type="entry name" value="Single helix bin"/>
    <property type="match status" value="1"/>
</dbReference>
<dbReference type="NCBIfam" id="TIGR00855">
    <property type="entry name" value="L12"/>
    <property type="match status" value="1"/>
</dbReference>
<evidence type="ECO:0000256" key="4">
    <source>
        <dbReference type="HAMAP-Rule" id="MF_00368"/>
    </source>
</evidence>
<evidence type="ECO:0000259" key="6">
    <source>
        <dbReference type="Pfam" id="PF00542"/>
    </source>
</evidence>
<evidence type="ECO:0000259" key="7">
    <source>
        <dbReference type="Pfam" id="PF16320"/>
    </source>
</evidence>
<dbReference type="EMBL" id="PEUM01000016">
    <property type="protein sequence ID" value="PIV25642.1"/>
    <property type="molecule type" value="Genomic_DNA"/>
</dbReference>
<dbReference type="InterPro" id="IPR014719">
    <property type="entry name" value="Ribosomal_bL12_C/ClpS-like"/>
</dbReference>
<evidence type="ECO:0000313" key="9">
    <source>
        <dbReference type="Proteomes" id="UP000229966"/>
    </source>
</evidence>
<feature type="domain" description="Large ribosomal subunit protein bL12 oligomerization" evidence="7">
    <location>
        <begin position="22"/>
        <end position="60"/>
    </location>
</feature>
<comment type="caution">
    <text evidence="8">The sequence shown here is derived from an EMBL/GenBank/DDBJ whole genome shotgun (WGS) entry which is preliminary data.</text>
</comment>
<dbReference type="FunFam" id="3.30.1390.10:FF:000001">
    <property type="entry name" value="50S ribosomal protein L7/L12"/>
    <property type="match status" value="1"/>
</dbReference>
<dbReference type="GO" id="GO:0003729">
    <property type="term" value="F:mRNA binding"/>
    <property type="evidence" value="ECO:0007669"/>
    <property type="project" value="TreeGrafter"/>
</dbReference>
<accession>A0A2M7CJ21</accession>
<proteinExistence type="inferred from homology"/>
<dbReference type="Gene3D" id="3.30.1390.10">
    <property type="match status" value="1"/>
</dbReference>
<dbReference type="Proteomes" id="UP000229966">
    <property type="component" value="Unassembled WGS sequence"/>
</dbReference>
<protein>
    <recommendedName>
        <fullName evidence="4">Large ribosomal subunit protein bL12</fullName>
    </recommendedName>
</protein>
<dbReference type="InterPro" id="IPR013823">
    <property type="entry name" value="Ribosomal_bL12_C"/>
</dbReference>
<dbReference type="InterPro" id="IPR000206">
    <property type="entry name" value="Ribosomal_bL12"/>
</dbReference>
<feature type="domain" description="Large ribosomal subunit protein bL12 C-terminal" evidence="6">
    <location>
        <begin position="74"/>
        <end position="141"/>
    </location>
</feature>
<evidence type="ECO:0000313" key="8">
    <source>
        <dbReference type="EMBL" id="PIV25642.1"/>
    </source>
</evidence>
<comment type="subunit">
    <text evidence="4">Homodimer. Part of the ribosomal stalk of the 50S ribosomal subunit. Forms a multimeric L10(L12)X complex, where L10 forms an elongated spine to which 2 to 4 L12 dimers bind in a sequential fashion. Binds GTP-bound translation factors.</text>
</comment>
<dbReference type="CDD" id="cd00387">
    <property type="entry name" value="Ribosomal_L7_L12"/>
    <property type="match status" value="1"/>
</dbReference>
<comment type="function">
    <text evidence="4">Forms part of the ribosomal stalk which helps the ribosome interact with GTP-bound translation factors. Is thus essential for accurate translation.</text>
</comment>
<dbReference type="PANTHER" id="PTHR45987:SF4">
    <property type="entry name" value="LARGE RIBOSOMAL SUBUNIT PROTEIN BL12M"/>
    <property type="match status" value="1"/>
</dbReference>
<dbReference type="SUPFAM" id="SSF48300">
    <property type="entry name" value="Ribosomal protein L7/12, oligomerisation (N-terminal) domain"/>
    <property type="match status" value="1"/>
</dbReference>
<dbReference type="InterPro" id="IPR036235">
    <property type="entry name" value="Ribosomal_bL12_oligo_N_sf"/>
</dbReference>
<keyword evidence="2 4" id="KW-0689">Ribosomal protein</keyword>
<feature type="region of interest" description="Disordered" evidence="5">
    <location>
        <begin position="119"/>
        <end position="141"/>
    </location>
</feature>
<gene>
    <name evidence="4" type="primary">rplL</name>
    <name evidence="8" type="ORF">COS38_00565</name>
</gene>
<evidence type="ECO:0000256" key="1">
    <source>
        <dbReference type="ARBA" id="ARBA00007197"/>
    </source>
</evidence>
<reference evidence="9" key="1">
    <citation type="submission" date="2017-09" db="EMBL/GenBank/DDBJ databases">
        <title>Depth-based differentiation of microbial function through sediment-hosted aquifers and enrichment of novel symbionts in the deep terrestrial subsurface.</title>
        <authorList>
            <person name="Probst A.J."/>
            <person name="Ladd B."/>
            <person name="Jarett J.K."/>
            <person name="Geller-Mcgrath D.E."/>
            <person name="Sieber C.M.K."/>
            <person name="Emerson J.B."/>
            <person name="Anantharaman K."/>
            <person name="Thomas B.C."/>
            <person name="Malmstrom R."/>
            <person name="Stieglmeier M."/>
            <person name="Klingl A."/>
            <person name="Woyke T."/>
            <person name="Ryan C.M."/>
            <person name="Banfield J.F."/>
        </authorList>
    </citation>
    <scope>NUCLEOTIDE SEQUENCE [LARGE SCALE GENOMIC DNA]</scope>
</reference>
<name>A0A2M7CJ21_9BACT</name>
<comment type="similarity">
    <text evidence="1 4">Belongs to the bacterial ribosomal protein bL12 family.</text>
</comment>
<evidence type="ECO:0000256" key="5">
    <source>
        <dbReference type="SAM" id="MobiDB-lite"/>
    </source>
</evidence>
<dbReference type="GO" id="GO:0003735">
    <property type="term" value="F:structural constituent of ribosome"/>
    <property type="evidence" value="ECO:0007669"/>
    <property type="project" value="InterPro"/>
</dbReference>
<keyword evidence="3 4" id="KW-0687">Ribonucleoprotein</keyword>
<dbReference type="GO" id="GO:0022625">
    <property type="term" value="C:cytosolic large ribosomal subunit"/>
    <property type="evidence" value="ECO:0007669"/>
    <property type="project" value="TreeGrafter"/>
</dbReference>
<dbReference type="PANTHER" id="PTHR45987">
    <property type="entry name" value="39S RIBOSOMAL PROTEIN L12"/>
    <property type="match status" value="1"/>
</dbReference>
<dbReference type="GO" id="GO:0006412">
    <property type="term" value="P:translation"/>
    <property type="evidence" value="ECO:0007669"/>
    <property type="project" value="UniProtKB-UniRule"/>
</dbReference>
<dbReference type="Pfam" id="PF00542">
    <property type="entry name" value="Ribosomal_L12"/>
    <property type="match status" value="1"/>
</dbReference>
<dbReference type="AlphaFoldDB" id="A0A2M7CJ21"/>
<sequence>MSDDKKVEKKEFQKAVSGAFAEIVEKLEKLTVKELADLVKDLEDRWGVSSVPMAATGAVAQTGEIAQVDEKSEFTIHLVDAGSQKIAVIKAVREVRPDLGLKEAKDLVDGAPKEVKANVPKAEAEEAKKKLETAGAKVELK</sequence>
<dbReference type="SUPFAM" id="SSF54736">
    <property type="entry name" value="ClpS-like"/>
    <property type="match status" value="1"/>
</dbReference>
<evidence type="ECO:0000256" key="3">
    <source>
        <dbReference type="ARBA" id="ARBA00023274"/>
    </source>
</evidence>
<dbReference type="HAMAP" id="MF_00368">
    <property type="entry name" value="Ribosomal_bL12"/>
    <property type="match status" value="1"/>
</dbReference>